<dbReference type="PANTHER" id="PTHR11614">
    <property type="entry name" value="PHOSPHOLIPASE-RELATED"/>
    <property type="match status" value="1"/>
</dbReference>
<accession>A0A432Z2V0</accession>
<reference evidence="3" key="1">
    <citation type="journal article" date="2018" name="Front. Microbiol.">
        <title>Genome-Based Analysis Reveals the Taxonomy and Diversity of the Family Idiomarinaceae.</title>
        <authorList>
            <person name="Liu Y."/>
            <person name="Lai Q."/>
            <person name="Shao Z."/>
        </authorList>
    </citation>
    <scope>NUCLEOTIDE SEQUENCE [LARGE SCALE GENOMIC DNA]</scope>
    <source>
        <strain evidence="3">c121</strain>
    </source>
</reference>
<name>A0A432Z2V0_9GAMM</name>
<dbReference type="Proteomes" id="UP000287022">
    <property type="component" value="Unassembled WGS sequence"/>
</dbReference>
<feature type="domain" description="Serine aminopeptidase S33" evidence="1">
    <location>
        <begin position="60"/>
        <end position="324"/>
    </location>
</feature>
<evidence type="ECO:0000313" key="3">
    <source>
        <dbReference type="Proteomes" id="UP000287022"/>
    </source>
</evidence>
<protein>
    <submittedName>
        <fullName evidence="2">Lysophospholipase</fullName>
    </submittedName>
</protein>
<comment type="caution">
    <text evidence="2">The sequence shown here is derived from an EMBL/GenBank/DDBJ whole genome shotgun (WGS) entry which is preliminary data.</text>
</comment>
<gene>
    <name evidence="2" type="ORF">CWI80_10455</name>
</gene>
<keyword evidence="3" id="KW-1185">Reference proteome</keyword>
<sequence>MGARPVQPLASKPSDAQTKAWQAFYRDTVFPFWQHHVERFELVRPHELTLRYFLIRPAGAKAVVLVSPGRIEGAIKYPELVWDLCQQGYAVAILDHRGQGFSDRLSANPHHGHVHHFSDFVDDFAAFVRAIEQQTLEHYGSALPLHVLAHSMGSAIAALYLARYPHKVKNAVLCSPMFGIQTGAVPTWLAAAVAHTGAVLNRLLSPKQPWYIVGSGDYAEVPFVENDLTHSSARYVMFREHYQQHPEVQLGGPSFRWVAQALTACKQAIAEAGNIHIPVLVLQAGHDVIVAPHAQQEFVCALSHPYSQLVRIDKAKHELLIEADDYRTPTVTQALAWFRGEQGPPTMGPCE</sequence>
<dbReference type="AlphaFoldDB" id="A0A432Z2V0"/>
<dbReference type="STRING" id="1122124.GCA_000423165_01829"/>
<dbReference type="InterPro" id="IPR029058">
    <property type="entry name" value="AB_hydrolase_fold"/>
</dbReference>
<dbReference type="InterPro" id="IPR051044">
    <property type="entry name" value="MAG_DAG_Lipase"/>
</dbReference>
<evidence type="ECO:0000313" key="2">
    <source>
        <dbReference type="EMBL" id="RUO72210.1"/>
    </source>
</evidence>
<dbReference type="Gene3D" id="3.40.50.1820">
    <property type="entry name" value="alpha/beta hydrolase"/>
    <property type="match status" value="1"/>
</dbReference>
<organism evidence="2 3">
    <name type="scientific">Pseudidiomarina sediminum</name>
    <dbReference type="NCBI Taxonomy" id="431675"/>
    <lineage>
        <taxon>Bacteria</taxon>
        <taxon>Pseudomonadati</taxon>
        <taxon>Pseudomonadota</taxon>
        <taxon>Gammaproteobacteria</taxon>
        <taxon>Alteromonadales</taxon>
        <taxon>Idiomarinaceae</taxon>
        <taxon>Pseudidiomarina</taxon>
    </lineage>
</organism>
<dbReference type="Pfam" id="PF12146">
    <property type="entry name" value="Hydrolase_4"/>
    <property type="match status" value="1"/>
</dbReference>
<dbReference type="SUPFAM" id="SSF53474">
    <property type="entry name" value="alpha/beta-Hydrolases"/>
    <property type="match status" value="1"/>
</dbReference>
<dbReference type="InterPro" id="IPR022742">
    <property type="entry name" value="Hydrolase_4"/>
</dbReference>
<proteinExistence type="predicted"/>
<evidence type="ECO:0000259" key="1">
    <source>
        <dbReference type="Pfam" id="PF12146"/>
    </source>
</evidence>
<dbReference type="EMBL" id="PIQE01000003">
    <property type="protein sequence ID" value="RUO72210.1"/>
    <property type="molecule type" value="Genomic_DNA"/>
</dbReference>